<organism evidence="2 3">
    <name type="scientific">Amycolatopsis thermophila</name>
    <dbReference type="NCBI Taxonomy" id="206084"/>
    <lineage>
        <taxon>Bacteria</taxon>
        <taxon>Bacillati</taxon>
        <taxon>Actinomycetota</taxon>
        <taxon>Actinomycetes</taxon>
        <taxon>Pseudonocardiales</taxon>
        <taxon>Pseudonocardiaceae</taxon>
        <taxon>Amycolatopsis</taxon>
    </lineage>
</organism>
<reference evidence="2 3" key="1">
    <citation type="submission" date="2023-07" db="EMBL/GenBank/DDBJ databases">
        <title>Sequencing the genomes of 1000 actinobacteria strains.</title>
        <authorList>
            <person name="Klenk H.-P."/>
        </authorList>
    </citation>
    <scope>NUCLEOTIDE SEQUENCE [LARGE SCALE GENOMIC DNA]</scope>
    <source>
        <strain evidence="2 3">DSM 45805</strain>
    </source>
</reference>
<keyword evidence="3" id="KW-1185">Reference proteome</keyword>
<comment type="caution">
    <text evidence="2">The sequence shown here is derived from an EMBL/GenBank/DDBJ whole genome shotgun (WGS) entry which is preliminary data.</text>
</comment>
<sequence length="242" mass="24832">MRRAFAGFRAGARRPGQARAGSSLGFGRAWCSGWAPIWARIWGGLGTGVSGGLGAGFGRAWGRSLGAGLGVRAWGGPGRALGPVLGPAWGSGSGRPRASRSPGLLLGLLLGLGPSPGPDGPGRVAGGPTRGWRTGEVLVRVVAPGGPGGSAERYRRRSLDRTHRALPVTRRFRIRPVGSPGGDQRVTRPGAASRTGPGAPCPGSAQRSVNQARAACTARSAADRHRYLRGSARLPPALDRRP</sequence>
<dbReference type="Proteomes" id="UP001229651">
    <property type="component" value="Unassembled WGS sequence"/>
</dbReference>
<evidence type="ECO:0000256" key="1">
    <source>
        <dbReference type="SAM" id="MobiDB-lite"/>
    </source>
</evidence>
<evidence type="ECO:0000313" key="2">
    <source>
        <dbReference type="EMBL" id="MDQ0382170.1"/>
    </source>
</evidence>
<dbReference type="EMBL" id="JAUSUT010000001">
    <property type="protein sequence ID" value="MDQ0382170.1"/>
    <property type="molecule type" value="Genomic_DNA"/>
</dbReference>
<accession>A0ABU0F3L8</accession>
<gene>
    <name evidence="2" type="ORF">FB470_006164</name>
</gene>
<evidence type="ECO:0000313" key="3">
    <source>
        <dbReference type="Proteomes" id="UP001229651"/>
    </source>
</evidence>
<feature type="region of interest" description="Disordered" evidence="1">
    <location>
        <begin position="174"/>
        <end position="242"/>
    </location>
</feature>
<proteinExistence type="predicted"/>
<name>A0ABU0F3L8_9PSEU</name>
<protein>
    <submittedName>
        <fullName evidence="2">Uncharacterized protein</fullName>
    </submittedName>
</protein>